<dbReference type="EMBL" id="OY731403">
    <property type="protein sequence ID" value="CAJ1961794.1"/>
    <property type="molecule type" value="Genomic_DNA"/>
</dbReference>
<organism evidence="2 3">
    <name type="scientific">Sphenostylis stenocarpa</name>
    <dbReference type="NCBI Taxonomy" id="92480"/>
    <lineage>
        <taxon>Eukaryota</taxon>
        <taxon>Viridiplantae</taxon>
        <taxon>Streptophyta</taxon>
        <taxon>Embryophyta</taxon>
        <taxon>Tracheophyta</taxon>
        <taxon>Spermatophyta</taxon>
        <taxon>Magnoliopsida</taxon>
        <taxon>eudicotyledons</taxon>
        <taxon>Gunneridae</taxon>
        <taxon>Pentapetalae</taxon>
        <taxon>rosids</taxon>
        <taxon>fabids</taxon>
        <taxon>Fabales</taxon>
        <taxon>Fabaceae</taxon>
        <taxon>Papilionoideae</taxon>
        <taxon>50 kb inversion clade</taxon>
        <taxon>NPAAA clade</taxon>
        <taxon>indigoferoid/millettioid clade</taxon>
        <taxon>Phaseoleae</taxon>
        <taxon>Sphenostylis</taxon>
    </lineage>
</organism>
<name>A0AA86VG45_9FABA</name>
<sequence>MSTNLTSEEEAGKRRKEGEISMNGLMPAAAFSESVSRSSGAVAAAAMQCYAETVGCDVWQKERERKKDRKKQGYKNKDCSSGSASLCEVMCGLKTNKISEAE</sequence>
<evidence type="ECO:0000256" key="1">
    <source>
        <dbReference type="SAM" id="MobiDB-lite"/>
    </source>
</evidence>
<reference evidence="2" key="1">
    <citation type="submission" date="2023-10" db="EMBL/GenBank/DDBJ databases">
        <authorList>
            <person name="Domelevo Entfellner J.-B."/>
        </authorList>
    </citation>
    <scope>NUCLEOTIDE SEQUENCE</scope>
</reference>
<dbReference type="Proteomes" id="UP001189624">
    <property type="component" value="Chromosome 6"/>
</dbReference>
<feature type="region of interest" description="Disordered" evidence="1">
    <location>
        <begin position="62"/>
        <end position="83"/>
    </location>
</feature>
<keyword evidence="3" id="KW-1185">Reference proteome</keyword>
<feature type="compositionally biased region" description="Basic and acidic residues" evidence="1">
    <location>
        <begin position="10"/>
        <end position="19"/>
    </location>
</feature>
<dbReference type="AlphaFoldDB" id="A0AA86VG45"/>
<proteinExistence type="predicted"/>
<evidence type="ECO:0000313" key="3">
    <source>
        <dbReference type="Proteomes" id="UP001189624"/>
    </source>
</evidence>
<protein>
    <submittedName>
        <fullName evidence="2">Uncharacterized protein</fullName>
    </submittedName>
</protein>
<gene>
    <name evidence="2" type="ORF">AYBTSS11_LOCUS18908</name>
</gene>
<accession>A0AA86VG45</accession>
<evidence type="ECO:0000313" key="2">
    <source>
        <dbReference type="EMBL" id="CAJ1961794.1"/>
    </source>
</evidence>
<dbReference type="Gramene" id="rna-AYBTSS11_LOCUS18908">
    <property type="protein sequence ID" value="CAJ1961794.1"/>
    <property type="gene ID" value="gene-AYBTSS11_LOCUS18908"/>
</dbReference>
<feature type="region of interest" description="Disordered" evidence="1">
    <location>
        <begin position="1"/>
        <end position="20"/>
    </location>
</feature>